<sequence>MVINMPVFAESWFGNFKPSRVHKLDDSYSTKIPNRGGGLPHAVCLTQGQYFIFIGWGEALTSRDGRQWHTSTTPMKDLVFRQMSCQKNAAFFFASPEVFVYEKNQWRTIASIDAAFIPRIDYDGSISAVGEIHKISELNIKNPMIKLFDGNNVFVAKKTYKSTVASFYVDENLLSVKTGRNEVIFEFDSNKGYPYYVNIQDQDIILDQVKCSKKQTRDSDCLELKAYQILESGKLGQLKINGTFHQYIINRDWFGNCRRLSNQLTSCGLDTPEIKSFKEISMMTYIEGKGLFIKPLKPHDYRPENDAFSFLGDSIAVSYASDRMLVSAIRLDKKKMYGEIVEFKYDDIVKQILRPYQ</sequence>
<dbReference type="EMBL" id="QDDL01000003">
    <property type="protein sequence ID" value="PVZ69624.1"/>
    <property type="molecule type" value="Genomic_DNA"/>
</dbReference>
<evidence type="ECO:0000313" key="2">
    <source>
        <dbReference type="Proteomes" id="UP000244906"/>
    </source>
</evidence>
<evidence type="ECO:0000313" key="1">
    <source>
        <dbReference type="EMBL" id="PVZ69624.1"/>
    </source>
</evidence>
<dbReference type="Proteomes" id="UP000244906">
    <property type="component" value="Unassembled WGS sequence"/>
</dbReference>
<name>A0A2V1GWC2_9GAMM</name>
<organism evidence="1 2">
    <name type="scientific">Pelagibaculum spongiae</name>
    <dbReference type="NCBI Taxonomy" id="2080658"/>
    <lineage>
        <taxon>Bacteria</taxon>
        <taxon>Pseudomonadati</taxon>
        <taxon>Pseudomonadota</taxon>
        <taxon>Gammaproteobacteria</taxon>
        <taxon>Oceanospirillales</taxon>
        <taxon>Pelagibaculum</taxon>
    </lineage>
</organism>
<proteinExistence type="predicted"/>
<reference evidence="1 2" key="1">
    <citation type="submission" date="2018-04" db="EMBL/GenBank/DDBJ databases">
        <title>Thalassorhabdus spongiae gen. nov., sp. nov., isolated from a marine sponge in South-West Iceland.</title>
        <authorList>
            <person name="Knobloch S."/>
            <person name="Daussin A."/>
            <person name="Johannsson R."/>
            <person name="Marteinsson V.T."/>
        </authorList>
    </citation>
    <scope>NUCLEOTIDE SEQUENCE [LARGE SCALE GENOMIC DNA]</scope>
    <source>
        <strain evidence="1 2">Hp12</strain>
    </source>
</reference>
<keyword evidence="2" id="KW-1185">Reference proteome</keyword>
<dbReference type="AlphaFoldDB" id="A0A2V1GWC2"/>
<protein>
    <submittedName>
        <fullName evidence="1">Uncharacterized protein</fullName>
    </submittedName>
</protein>
<gene>
    <name evidence="1" type="ORF">DC094_09980</name>
</gene>
<comment type="caution">
    <text evidence="1">The sequence shown here is derived from an EMBL/GenBank/DDBJ whole genome shotgun (WGS) entry which is preliminary data.</text>
</comment>
<accession>A0A2V1GWC2</accession>